<feature type="compositionally biased region" description="Polar residues" evidence="1">
    <location>
        <begin position="39"/>
        <end position="48"/>
    </location>
</feature>
<evidence type="ECO:0000313" key="4">
    <source>
        <dbReference type="Proteomes" id="UP001566331"/>
    </source>
</evidence>
<dbReference type="InterPro" id="IPR025392">
    <property type="entry name" value="DUF4124"/>
</dbReference>
<dbReference type="EMBL" id="JBFWIC010000037">
    <property type="protein sequence ID" value="MEZ0476492.1"/>
    <property type="molecule type" value="Genomic_DNA"/>
</dbReference>
<sequence>MAAAPVAAQSIHKCVSASGETSYQSDPCPVGQQVAKSWDASQPHVSRSQQRRIDRDLGAARLAADQRRQQLHGASGVASHRPPSASSVNRQRCQVAKARRDRWLADSPKRTFVQRRSMDDMVYQACKP</sequence>
<comment type="caution">
    <text evidence="3">The sequence shown here is derived from an EMBL/GenBank/DDBJ whole genome shotgun (WGS) entry which is preliminary data.</text>
</comment>
<dbReference type="Pfam" id="PF13511">
    <property type="entry name" value="DUF4124"/>
    <property type="match status" value="1"/>
</dbReference>
<feature type="region of interest" description="Disordered" evidence="1">
    <location>
        <begin position="65"/>
        <end position="101"/>
    </location>
</feature>
<keyword evidence="4" id="KW-1185">Reference proteome</keyword>
<evidence type="ECO:0000259" key="2">
    <source>
        <dbReference type="Pfam" id="PF13511"/>
    </source>
</evidence>
<reference evidence="3 4" key="1">
    <citation type="submission" date="2024-07" db="EMBL/GenBank/DDBJ databases">
        <title>Luteimonas salilacus sp. nov., isolated from the shore soil of Salt Lake in Tibet of China.</title>
        <authorList>
            <person name="Zhang X."/>
            <person name="Li A."/>
        </authorList>
    </citation>
    <scope>NUCLEOTIDE SEQUENCE [LARGE SCALE GENOMIC DNA]</scope>
    <source>
        <strain evidence="3 4">B3-2-R+30</strain>
    </source>
</reference>
<protein>
    <submittedName>
        <fullName evidence="3">DUF4124 domain-containing protein</fullName>
    </submittedName>
</protein>
<evidence type="ECO:0000256" key="1">
    <source>
        <dbReference type="SAM" id="MobiDB-lite"/>
    </source>
</evidence>
<evidence type="ECO:0000313" key="3">
    <source>
        <dbReference type="EMBL" id="MEZ0476492.1"/>
    </source>
</evidence>
<accession>A0ABV4HXU3</accession>
<feature type="domain" description="DUF4124" evidence="2">
    <location>
        <begin position="2"/>
        <end position="44"/>
    </location>
</feature>
<organism evidence="3 4">
    <name type="scientific">Luteimonas salinilitoris</name>
    <dbReference type="NCBI Taxonomy" id="3237697"/>
    <lineage>
        <taxon>Bacteria</taxon>
        <taxon>Pseudomonadati</taxon>
        <taxon>Pseudomonadota</taxon>
        <taxon>Gammaproteobacteria</taxon>
        <taxon>Lysobacterales</taxon>
        <taxon>Lysobacteraceae</taxon>
        <taxon>Luteimonas</taxon>
    </lineage>
</organism>
<feature type="region of interest" description="Disordered" evidence="1">
    <location>
        <begin position="1"/>
        <end position="53"/>
    </location>
</feature>
<dbReference type="Proteomes" id="UP001566331">
    <property type="component" value="Unassembled WGS sequence"/>
</dbReference>
<gene>
    <name evidence="3" type="ORF">AB6713_18020</name>
</gene>
<proteinExistence type="predicted"/>
<name>A0ABV4HXU3_9GAMM</name>